<dbReference type="SUPFAM" id="SSF51905">
    <property type="entry name" value="FAD/NAD(P)-binding domain"/>
    <property type="match status" value="1"/>
</dbReference>
<proteinExistence type="predicted"/>
<name>A0A0S7YHV1_UNCT6</name>
<comment type="caution">
    <text evidence="2">The sequence shown here is derived from an EMBL/GenBank/DDBJ whole genome shotgun (WGS) entry which is preliminary data.</text>
</comment>
<dbReference type="NCBIfam" id="TIGR02032">
    <property type="entry name" value="GG-red-SF"/>
    <property type="match status" value="1"/>
</dbReference>
<dbReference type="InterPro" id="IPR011777">
    <property type="entry name" value="Geranylgeranyl_Rdtase_fam"/>
</dbReference>
<organism evidence="2 3">
    <name type="scientific">candidate division TA06 bacterium DG_78</name>
    <dbReference type="NCBI Taxonomy" id="1703772"/>
    <lineage>
        <taxon>Bacteria</taxon>
        <taxon>Bacteria division TA06</taxon>
    </lineage>
</organism>
<dbReference type="GO" id="GO:0016628">
    <property type="term" value="F:oxidoreductase activity, acting on the CH-CH group of donors, NAD or NADP as acceptor"/>
    <property type="evidence" value="ECO:0007669"/>
    <property type="project" value="InterPro"/>
</dbReference>
<dbReference type="InterPro" id="IPR002938">
    <property type="entry name" value="FAD-bd"/>
</dbReference>
<dbReference type="PANTHER" id="PTHR42685:SF22">
    <property type="entry name" value="CONDITIONED MEDIUM FACTOR RECEPTOR 1"/>
    <property type="match status" value="1"/>
</dbReference>
<dbReference type="AlphaFoldDB" id="A0A0S7YHV1"/>
<dbReference type="InterPro" id="IPR036188">
    <property type="entry name" value="FAD/NAD-bd_sf"/>
</dbReference>
<dbReference type="Gene3D" id="3.50.50.60">
    <property type="entry name" value="FAD/NAD(P)-binding domain"/>
    <property type="match status" value="1"/>
</dbReference>
<accession>A0A0S7YHV1</accession>
<dbReference type="GO" id="GO:0071949">
    <property type="term" value="F:FAD binding"/>
    <property type="evidence" value="ECO:0007669"/>
    <property type="project" value="InterPro"/>
</dbReference>
<dbReference type="Proteomes" id="UP000051012">
    <property type="component" value="Unassembled WGS sequence"/>
</dbReference>
<dbReference type="PRINTS" id="PR00420">
    <property type="entry name" value="RNGMNOXGNASE"/>
</dbReference>
<dbReference type="PANTHER" id="PTHR42685">
    <property type="entry name" value="GERANYLGERANYL DIPHOSPHATE REDUCTASE"/>
    <property type="match status" value="1"/>
</dbReference>
<dbReference type="InterPro" id="IPR050407">
    <property type="entry name" value="Geranylgeranyl_reductase"/>
</dbReference>
<dbReference type="EMBL" id="LJNI01000020">
    <property type="protein sequence ID" value="KPJ73963.1"/>
    <property type="molecule type" value="Genomic_DNA"/>
</dbReference>
<evidence type="ECO:0000259" key="1">
    <source>
        <dbReference type="Pfam" id="PF01494"/>
    </source>
</evidence>
<reference evidence="2 3" key="1">
    <citation type="journal article" date="2015" name="Microbiome">
        <title>Genomic resolution of linkages in carbon, nitrogen, and sulfur cycling among widespread estuary sediment bacteria.</title>
        <authorList>
            <person name="Baker B.J."/>
            <person name="Lazar C.S."/>
            <person name="Teske A.P."/>
            <person name="Dick G.J."/>
        </authorList>
    </citation>
    <scope>NUCLEOTIDE SEQUENCE [LARGE SCALE GENOMIC DNA]</scope>
    <source>
        <strain evidence="2">DG_78</strain>
    </source>
</reference>
<gene>
    <name evidence="2" type="ORF">AMJ52_02380</name>
</gene>
<evidence type="ECO:0000313" key="2">
    <source>
        <dbReference type="EMBL" id="KPJ73963.1"/>
    </source>
</evidence>
<sequence length="392" mass="43642">MAHVYDVLISGAGPAGSIAALHLGRLGYEVLLVDSASFPRDKVCGDVLGPAGLNLLRELHIYERAITEQAYPVHRARLCGPFGTSVSVQFEFQSQLPEIVVMPREVFDNQLVCAAESAGVQRCTGRVCGLHLNNHGVRVRVREGKTYHEYQTRAVIGADGAGSMIARQLGPLPWQHRAIAMRGYLTGISLKPHTVEVYLFPQLWPGYAWLFPLSSDTANVGLGMDTCQYKQSQYTLHGLLEQFLNHSQIKARISKKSTLCQTRAWPVNLGPPVWHRLVGNRCVLIGDAAGLANPMTGGGIINAMFSGKIAANVLAEQLPQDRLSAVQLQEYVRQVKKLFSRELKFSRALTRIVGMSPYFAERFIQSARWTYSLFNHIYHDIHIKLLKEDRNI</sequence>
<feature type="domain" description="FAD-binding" evidence="1">
    <location>
        <begin position="5"/>
        <end position="318"/>
    </location>
</feature>
<dbReference type="Pfam" id="PF01494">
    <property type="entry name" value="FAD_binding_3"/>
    <property type="match status" value="1"/>
</dbReference>
<protein>
    <recommendedName>
        <fullName evidence="1">FAD-binding domain-containing protein</fullName>
    </recommendedName>
</protein>
<evidence type="ECO:0000313" key="3">
    <source>
        <dbReference type="Proteomes" id="UP000051012"/>
    </source>
</evidence>